<protein>
    <submittedName>
        <fullName evidence="1">Uncharacterized protein</fullName>
    </submittedName>
</protein>
<evidence type="ECO:0000313" key="1">
    <source>
        <dbReference type="EMBL" id="JAD40689.1"/>
    </source>
</evidence>
<reference evidence="1" key="2">
    <citation type="journal article" date="2015" name="Data Brief">
        <title>Shoot transcriptome of the giant reed, Arundo donax.</title>
        <authorList>
            <person name="Barrero R.A."/>
            <person name="Guerrero F.D."/>
            <person name="Moolhuijzen P."/>
            <person name="Goolsby J.A."/>
            <person name="Tidwell J."/>
            <person name="Bellgard S.E."/>
            <person name="Bellgard M.I."/>
        </authorList>
    </citation>
    <scope>NUCLEOTIDE SEQUENCE</scope>
    <source>
        <tissue evidence="1">Shoot tissue taken approximately 20 cm above the soil surface</tissue>
    </source>
</reference>
<organism evidence="1">
    <name type="scientific">Arundo donax</name>
    <name type="common">Giant reed</name>
    <name type="synonym">Donax arundinaceus</name>
    <dbReference type="NCBI Taxonomy" id="35708"/>
    <lineage>
        <taxon>Eukaryota</taxon>
        <taxon>Viridiplantae</taxon>
        <taxon>Streptophyta</taxon>
        <taxon>Embryophyta</taxon>
        <taxon>Tracheophyta</taxon>
        <taxon>Spermatophyta</taxon>
        <taxon>Magnoliopsida</taxon>
        <taxon>Liliopsida</taxon>
        <taxon>Poales</taxon>
        <taxon>Poaceae</taxon>
        <taxon>PACMAD clade</taxon>
        <taxon>Arundinoideae</taxon>
        <taxon>Arundineae</taxon>
        <taxon>Arundo</taxon>
    </lineage>
</organism>
<dbReference type="AlphaFoldDB" id="A0A0A8ZMQ8"/>
<accession>A0A0A8ZMQ8</accession>
<proteinExistence type="predicted"/>
<name>A0A0A8ZMQ8_ARUDO</name>
<sequence length="62" mass="7005">MLYLWSYPINSFHALEVSLSVINPPCMAACLQNCEQSCTIRTLLHSVEQVQSLLGTTMHRKP</sequence>
<reference evidence="1" key="1">
    <citation type="submission" date="2014-09" db="EMBL/GenBank/DDBJ databases">
        <authorList>
            <person name="Magalhaes I.L.F."/>
            <person name="Oliveira U."/>
            <person name="Santos F.R."/>
            <person name="Vidigal T.H.D.A."/>
            <person name="Brescovit A.D."/>
            <person name="Santos A.J."/>
        </authorList>
    </citation>
    <scope>NUCLEOTIDE SEQUENCE</scope>
    <source>
        <tissue evidence="1">Shoot tissue taken approximately 20 cm above the soil surface</tissue>
    </source>
</reference>
<dbReference type="EMBL" id="GBRH01257206">
    <property type="protein sequence ID" value="JAD40689.1"/>
    <property type="molecule type" value="Transcribed_RNA"/>
</dbReference>